<dbReference type="Gene3D" id="1.20.1260.10">
    <property type="match status" value="1"/>
</dbReference>
<dbReference type="CDD" id="cd00657">
    <property type="entry name" value="Ferritin_like"/>
    <property type="match status" value="1"/>
</dbReference>
<dbReference type="EMBL" id="CP020772">
    <property type="protein sequence ID" value="ARI78124.1"/>
    <property type="molecule type" value="Genomic_DNA"/>
</dbReference>
<dbReference type="AlphaFoldDB" id="A0A1W5ZXY5"/>
<keyword evidence="2" id="KW-1185">Reference proteome</keyword>
<accession>A0A1W5ZXY5</accession>
<evidence type="ECO:0000313" key="1">
    <source>
        <dbReference type="EMBL" id="ARI78124.1"/>
    </source>
</evidence>
<dbReference type="InterPro" id="IPR009078">
    <property type="entry name" value="Ferritin-like_SF"/>
</dbReference>
<dbReference type="STRING" id="402384.HM131_15245"/>
<dbReference type="InterPro" id="IPR012347">
    <property type="entry name" value="Ferritin-like"/>
</dbReference>
<dbReference type="OrthoDB" id="3231985at2"/>
<dbReference type="KEGG" id="hmn:HM131_15245"/>
<evidence type="ECO:0008006" key="3">
    <source>
        <dbReference type="Google" id="ProtNLM"/>
    </source>
</evidence>
<gene>
    <name evidence="1" type="ORF">HM131_15245</name>
</gene>
<dbReference type="SUPFAM" id="SSF47240">
    <property type="entry name" value="Ferritin-like"/>
    <property type="match status" value="1"/>
</dbReference>
<reference evidence="1 2" key="1">
    <citation type="submission" date="2017-04" db="EMBL/GenBank/DDBJ databases">
        <title>The whole genome sequencing and assembly of Halobacillus mangrovi strain.</title>
        <authorList>
            <person name="Lee S.-J."/>
            <person name="Park M.-K."/>
            <person name="Kim J.-Y."/>
            <person name="Lee Y.-J."/>
            <person name="Yi H."/>
            <person name="Bahn Y.-S."/>
            <person name="Kim J.F."/>
            <person name="Lee D.-W."/>
        </authorList>
    </citation>
    <scope>NUCLEOTIDE SEQUENCE [LARGE SCALE GENOMIC DNA]</scope>
    <source>
        <strain evidence="1 2">KTB 131</strain>
    </source>
</reference>
<dbReference type="Proteomes" id="UP000192527">
    <property type="component" value="Chromosome"/>
</dbReference>
<organism evidence="1 2">
    <name type="scientific">Halobacillus mangrovi</name>
    <dbReference type="NCBI Taxonomy" id="402384"/>
    <lineage>
        <taxon>Bacteria</taxon>
        <taxon>Bacillati</taxon>
        <taxon>Bacillota</taxon>
        <taxon>Bacilli</taxon>
        <taxon>Bacillales</taxon>
        <taxon>Bacillaceae</taxon>
        <taxon>Halobacillus</taxon>
    </lineage>
</organism>
<protein>
    <recommendedName>
        <fullName evidence="3">Rubrerythrin family protein</fullName>
    </recommendedName>
</protein>
<evidence type="ECO:0000313" key="2">
    <source>
        <dbReference type="Proteomes" id="UP000192527"/>
    </source>
</evidence>
<proteinExistence type="predicted"/>
<sequence length="136" mass="16544">MYNQPNRFLAMLKVAIENEWNANDFYKRLGEDTSNRMFKDYIKHAEDDELEHYKMFQRLHYQLTGQYHRFKPEKVMYQSFEDGVKKAQKDEFEAAEMYREMLFMLPNQMAYQPLFIAMTDEMEHATRFGTILGRLK</sequence>
<dbReference type="RefSeq" id="WP_085030584.1">
    <property type="nucleotide sequence ID" value="NZ_CP020772.1"/>
</dbReference>
<name>A0A1W5ZXY5_9BACI</name>